<feature type="signal peptide" evidence="4">
    <location>
        <begin position="1"/>
        <end position="24"/>
    </location>
</feature>
<dbReference type="Proteomes" id="UP000199004">
    <property type="component" value="Unassembled WGS sequence"/>
</dbReference>
<dbReference type="SUPFAM" id="SSF53807">
    <property type="entry name" value="Helical backbone' metal receptor"/>
    <property type="match status" value="1"/>
</dbReference>
<dbReference type="Pfam" id="PF01297">
    <property type="entry name" value="ZnuA"/>
    <property type="match status" value="1"/>
</dbReference>
<evidence type="ECO:0000256" key="4">
    <source>
        <dbReference type="SAM" id="SignalP"/>
    </source>
</evidence>
<keyword evidence="2" id="KW-0813">Transport</keyword>
<protein>
    <submittedName>
        <fullName evidence="5">Zinc transport system substrate-binding protein</fullName>
    </submittedName>
</protein>
<evidence type="ECO:0000313" key="6">
    <source>
        <dbReference type="Proteomes" id="UP000199004"/>
    </source>
</evidence>
<dbReference type="PROSITE" id="PS51257">
    <property type="entry name" value="PROKAR_LIPOPROTEIN"/>
    <property type="match status" value="1"/>
</dbReference>
<dbReference type="GO" id="GO:0046872">
    <property type="term" value="F:metal ion binding"/>
    <property type="evidence" value="ECO:0007669"/>
    <property type="project" value="InterPro"/>
</dbReference>
<gene>
    <name evidence="5" type="ORF">SAMN05192576_3634</name>
</gene>
<dbReference type="OrthoDB" id="9810636at2"/>
<dbReference type="PANTHER" id="PTHR42953">
    <property type="entry name" value="HIGH-AFFINITY ZINC UPTAKE SYSTEM PROTEIN ZNUA-RELATED"/>
    <property type="match status" value="1"/>
</dbReference>
<accession>A0A1H0I043</accession>
<evidence type="ECO:0000256" key="2">
    <source>
        <dbReference type="ARBA" id="ARBA00022448"/>
    </source>
</evidence>
<dbReference type="AlphaFoldDB" id="A0A1H0I043"/>
<dbReference type="PANTHER" id="PTHR42953:SF3">
    <property type="entry name" value="HIGH-AFFINITY ZINC UPTAKE SYSTEM PROTEIN ZNUA"/>
    <property type="match status" value="1"/>
</dbReference>
<feature type="chain" id="PRO_5011438691" evidence="4">
    <location>
        <begin position="25"/>
        <end position="307"/>
    </location>
</feature>
<reference evidence="5 6" key="1">
    <citation type="submission" date="2016-10" db="EMBL/GenBank/DDBJ databases">
        <authorList>
            <person name="de Groot N.N."/>
        </authorList>
    </citation>
    <scope>NUCLEOTIDE SEQUENCE [LARGE SCALE GENOMIC DNA]</scope>
    <source>
        <strain evidence="5 6">CGMCC 1.11147</strain>
    </source>
</reference>
<evidence type="ECO:0000256" key="1">
    <source>
        <dbReference type="ARBA" id="ARBA00011028"/>
    </source>
</evidence>
<keyword evidence="3 4" id="KW-0732">Signal</keyword>
<sequence>MSRRHLVALSLSLPLVLAGCSALGDESDDGLQVATAFYPLQYAAERVAGDLAEVDNLTVPGKEPHDLELTVSETAVIVQADLVVFEGGFQPAVDDGIDQNATGTVLDVTTAADLLPIEDGHEEESEEEQAEHDHGDLDPHFWQDPLRMAAVGDAVAEELAEIDPEHADDFRANAADLRADLEALDTEYAEGLADCERDTVVVSHDAFGYLAKYGLHLAPVAGLSPEAEPTLGDLADLQQLIDDEGITTVFSETLGSPRFTRPLADDLGLRTDVLDPLEGLASEGDTSDYLSLMRDNLAALQEANGCR</sequence>
<comment type="similarity">
    <text evidence="1">Belongs to the bacterial solute-binding protein 9 family.</text>
</comment>
<organism evidence="5 6">
    <name type="scientific">Nocardioides szechwanensis</name>
    <dbReference type="NCBI Taxonomy" id="1005944"/>
    <lineage>
        <taxon>Bacteria</taxon>
        <taxon>Bacillati</taxon>
        <taxon>Actinomycetota</taxon>
        <taxon>Actinomycetes</taxon>
        <taxon>Propionibacteriales</taxon>
        <taxon>Nocardioidaceae</taxon>
        <taxon>Nocardioides</taxon>
    </lineage>
</organism>
<dbReference type="EMBL" id="FNIC01000007">
    <property type="protein sequence ID" value="SDO24763.1"/>
    <property type="molecule type" value="Genomic_DNA"/>
</dbReference>
<dbReference type="InterPro" id="IPR006127">
    <property type="entry name" value="ZnuA-like"/>
</dbReference>
<dbReference type="GO" id="GO:0030001">
    <property type="term" value="P:metal ion transport"/>
    <property type="evidence" value="ECO:0007669"/>
    <property type="project" value="InterPro"/>
</dbReference>
<evidence type="ECO:0000313" key="5">
    <source>
        <dbReference type="EMBL" id="SDO24763.1"/>
    </source>
</evidence>
<evidence type="ECO:0000256" key="3">
    <source>
        <dbReference type="ARBA" id="ARBA00022729"/>
    </source>
</evidence>
<dbReference type="STRING" id="1005944.SAMN05192576_3634"/>
<proteinExistence type="inferred from homology"/>
<dbReference type="Gene3D" id="3.40.50.1980">
    <property type="entry name" value="Nitrogenase molybdenum iron protein domain"/>
    <property type="match status" value="2"/>
</dbReference>
<dbReference type="InterPro" id="IPR050492">
    <property type="entry name" value="Bact_metal-bind_prot9"/>
</dbReference>
<dbReference type="RefSeq" id="WP_091026229.1">
    <property type="nucleotide sequence ID" value="NZ_BKAE01000009.1"/>
</dbReference>
<name>A0A1H0I043_9ACTN</name>
<keyword evidence="6" id="KW-1185">Reference proteome</keyword>